<proteinExistence type="predicted"/>
<reference evidence="1 2" key="1">
    <citation type="submission" date="2020-08" db="EMBL/GenBank/DDBJ databases">
        <title>Cohnella phylogeny.</title>
        <authorList>
            <person name="Dunlap C."/>
        </authorList>
    </citation>
    <scope>NUCLEOTIDE SEQUENCE [LARGE SCALE GENOMIC DNA]</scope>
    <source>
        <strain evidence="1 2">DSM 25239</strain>
    </source>
</reference>
<dbReference type="AlphaFoldDB" id="A0A841U8U6"/>
<dbReference type="Proteomes" id="UP000553776">
    <property type="component" value="Unassembled WGS sequence"/>
</dbReference>
<keyword evidence="2" id="KW-1185">Reference proteome</keyword>
<accession>A0A841U8U6</accession>
<dbReference type="EMBL" id="JACJVR010000090">
    <property type="protein sequence ID" value="MBB6694370.1"/>
    <property type="molecule type" value="Genomic_DNA"/>
</dbReference>
<protein>
    <submittedName>
        <fullName evidence="1">Uncharacterized protein</fullName>
    </submittedName>
</protein>
<evidence type="ECO:0000313" key="2">
    <source>
        <dbReference type="Proteomes" id="UP000553776"/>
    </source>
</evidence>
<evidence type="ECO:0000313" key="1">
    <source>
        <dbReference type="EMBL" id="MBB6694370.1"/>
    </source>
</evidence>
<organism evidence="1 2">
    <name type="scientific">Cohnella xylanilytica</name>
    <dbReference type="NCBI Taxonomy" id="557555"/>
    <lineage>
        <taxon>Bacteria</taxon>
        <taxon>Bacillati</taxon>
        <taxon>Bacillota</taxon>
        <taxon>Bacilli</taxon>
        <taxon>Bacillales</taxon>
        <taxon>Paenibacillaceae</taxon>
        <taxon>Cohnella</taxon>
    </lineage>
</organism>
<name>A0A841U8U6_9BACL</name>
<sequence>MSVIEEAFVKRIEEVEEINHDYLVASGLQERYVNLYEAVMKLVPECAVKLLLELDSVMVNIELGIQARAYKLGLIDGMTLLGK</sequence>
<dbReference type="RefSeq" id="WP_185138340.1">
    <property type="nucleotide sequence ID" value="NZ_JACJVR010000090.1"/>
</dbReference>
<comment type="caution">
    <text evidence="1">The sequence shown here is derived from an EMBL/GenBank/DDBJ whole genome shotgun (WGS) entry which is preliminary data.</text>
</comment>
<gene>
    <name evidence="1" type="ORF">H7B90_23520</name>
</gene>